<feature type="transmembrane region" description="Helical" evidence="23">
    <location>
        <begin position="192"/>
        <end position="212"/>
    </location>
</feature>
<feature type="transmembrane region" description="Helical" evidence="23">
    <location>
        <begin position="158"/>
        <end position="180"/>
    </location>
</feature>
<evidence type="ECO:0000259" key="24">
    <source>
        <dbReference type="PROSITE" id="PS50846"/>
    </source>
</evidence>
<dbReference type="Gene3D" id="3.40.50.1000">
    <property type="entry name" value="HAD superfamily/HAD-like"/>
    <property type="match status" value="1"/>
</dbReference>
<dbReference type="PROSITE" id="PS01047">
    <property type="entry name" value="HMA_1"/>
    <property type="match status" value="2"/>
</dbReference>
<feature type="transmembrane region" description="Helical" evidence="23">
    <location>
        <begin position="224"/>
        <end position="241"/>
    </location>
</feature>
<evidence type="ECO:0000256" key="22">
    <source>
        <dbReference type="ARBA" id="ARBA00055366"/>
    </source>
</evidence>
<comment type="catalytic activity">
    <reaction evidence="21">
        <text>Cu(+)(in) + ATP + H2O = Cu(+)(out) + ADP + phosphate + H(+)</text>
        <dbReference type="Rhea" id="RHEA:25792"/>
        <dbReference type="ChEBI" id="CHEBI:15377"/>
        <dbReference type="ChEBI" id="CHEBI:15378"/>
        <dbReference type="ChEBI" id="CHEBI:30616"/>
        <dbReference type="ChEBI" id="CHEBI:43474"/>
        <dbReference type="ChEBI" id="CHEBI:49552"/>
        <dbReference type="ChEBI" id="CHEBI:456216"/>
        <dbReference type="EC" id="7.2.2.8"/>
    </reaction>
</comment>
<accession>A0A0K6GQB5</accession>
<keyword evidence="8 23" id="KW-0479">Metal-binding</keyword>
<dbReference type="InterPro" id="IPR023214">
    <property type="entry name" value="HAD_sf"/>
</dbReference>
<evidence type="ECO:0000256" key="19">
    <source>
        <dbReference type="ARBA" id="ARBA00029719"/>
    </source>
</evidence>
<keyword evidence="7 23" id="KW-0812">Transmembrane</keyword>
<dbReference type="InterPro" id="IPR044492">
    <property type="entry name" value="P_typ_ATPase_HD_dom"/>
</dbReference>
<evidence type="ECO:0000256" key="10">
    <source>
        <dbReference type="ARBA" id="ARBA00022741"/>
    </source>
</evidence>
<keyword evidence="14" id="KW-1278">Translocase</keyword>
<dbReference type="Pfam" id="PF00403">
    <property type="entry name" value="HMA"/>
    <property type="match status" value="2"/>
</dbReference>
<evidence type="ECO:0000256" key="7">
    <source>
        <dbReference type="ARBA" id="ARBA00022692"/>
    </source>
</evidence>
<keyword evidence="5" id="KW-0813">Transport</keyword>
<dbReference type="GO" id="GO:0140581">
    <property type="term" value="F:P-type monovalent copper transporter activity"/>
    <property type="evidence" value="ECO:0007669"/>
    <property type="project" value="UniProtKB-EC"/>
</dbReference>
<dbReference type="InterPro" id="IPR023299">
    <property type="entry name" value="ATPase_P-typ_cyto_dom_N"/>
</dbReference>
<dbReference type="OrthoDB" id="9813266at2"/>
<evidence type="ECO:0000256" key="12">
    <source>
        <dbReference type="ARBA" id="ARBA00022840"/>
    </source>
</evidence>
<dbReference type="InterPro" id="IPR018303">
    <property type="entry name" value="ATPase_P-typ_P_site"/>
</dbReference>
<keyword evidence="12 23" id="KW-0067">ATP-binding</keyword>
<evidence type="ECO:0000313" key="26">
    <source>
        <dbReference type="Proteomes" id="UP000182738"/>
    </source>
</evidence>
<dbReference type="GO" id="GO:0005524">
    <property type="term" value="F:ATP binding"/>
    <property type="evidence" value="ECO:0007669"/>
    <property type="project" value="UniProtKB-UniRule"/>
</dbReference>
<gene>
    <name evidence="25" type="ORF">Ga0061060_11321</name>
</gene>
<dbReference type="Gene3D" id="3.40.1110.10">
    <property type="entry name" value="Calcium-transporting ATPase, cytoplasmic domain N"/>
    <property type="match status" value="1"/>
</dbReference>
<evidence type="ECO:0000256" key="14">
    <source>
        <dbReference type="ARBA" id="ARBA00022967"/>
    </source>
</evidence>
<dbReference type="FunFam" id="2.70.150.10:FF:000002">
    <property type="entry name" value="Copper-transporting ATPase 1, putative"/>
    <property type="match status" value="1"/>
</dbReference>
<dbReference type="PANTHER" id="PTHR43520">
    <property type="entry name" value="ATP7, ISOFORM B"/>
    <property type="match status" value="1"/>
</dbReference>
<dbReference type="NCBIfam" id="TIGR01525">
    <property type="entry name" value="ATPase-IB_hvy"/>
    <property type="match status" value="1"/>
</dbReference>
<evidence type="ECO:0000256" key="5">
    <source>
        <dbReference type="ARBA" id="ARBA00022448"/>
    </source>
</evidence>
<dbReference type="SUPFAM" id="SSF56784">
    <property type="entry name" value="HAD-like"/>
    <property type="match status" value="1"/>
</dbReference>
<keyword evidence="11" id="KW-0187">Copper transport</keyword>
<dbReference type="InterPro" id="IPR017969">
    <property type="entry name" value="Heavy-metal-associated_CS"/>
</dbReference>
<dbReference type="GO" id="GO:0016887">
    <property type="term" value="F:ATP hydrolysis activity"/>
    <property type="evidence" value="ECO:0007669"/>
    <property type="project" value="InterPro"/>
</dbReference>
<dbReference type="PROSITE" id="PS50846">
    <property type="entry name" value="HMA_2"/>
    <property type="match status" value="2"/>
</dbReference>
<dbReference type="CDD" id="cd00371">
    <property type="entry name" value="HMA"/>
    <property type="match status" value="2"/>
</dbReference>
<keyword evidence="9" id="KW-0677">Repeat</keyword>
<reference evidence="26" key="1">
    <citation type="submission" date="2015-08" db="EMBL/GenBank/DDBJ databases">
        <authorList>
            <person name="Varghese N."/>
        </authorList>
    </citation>
    <scope>NUCLEOTIDE SEQUENCE [LARGE SCALE GENOMIC DNA]</scope>
    <source>
        <strain evidence="26">DSM 27374</strain>
    </source>
</reference>
<keyword evidence="15 23" id="KW-1133">Transmembrane helix</keyword>
<dbReference type="Pfam" id="PF00702">
    <property type="entry name" value="Hydrolase"/>
    <property type="match status" value="1"/>
</dbReference>
<dbReference type="STRING" id="1325335.GCA_001418025_01998"/>
<dbReference type="SFLD" id="SFLDS00003">
    <property type="entry name" value="Haloacid_Dehalogenase"/>
    <property type="match status" value="1"/>
</dbReference>
<feature type="transmembrane region" description="Helical" evidence="23">
    <location>
        <begin position="745"/>
        <end position="762"/>
    </location>
</feature>
<dbReference type="RefSeq" id="WP_055441594.1">
    <property type="nucleotide sequence ID" value="NZ_BAABDZ010000007.1"/>
</dbReference>
<feature type="transmembrane region" description="Helical" evidence="23">
    <location>
        <begin position="440"/>
        <end position="457"/>
    </location>
</feature>
<dbReference type="SUPFAM" id="SSF81653">
    <property type="entry name" value="Calcium ATPase, transduction domain A"/>
    <property type="match status" value="1"/>
</dbReference>
<evidence type="ECO:0000256" key="20">
    <source>
        <dbReference type="ARBA" id="ARBA00033239"/>
    </source>
</evidence>
<keyword evidence="23" id="KW-1003">Cell membrane</keyword>
<comment type="similarity">
    <text evidence="2 23">Belongs to the cation transport ATPase (P-type) (TC 3.A.3) family. Type IB subfamily.</text>
</comment>
<dbReference type="NCBIfam" id="TIGR00003">
    <property type="entry name" value="copper ion binding protein"/>
    <property type="match status" value="2"/>
</dbReference>
<name>A0A0K6GQB5_9BACL</name>
<evidence type="ECO:0000256" key="17">
    <source>
        <dbReference type="ARBA" id="ARBA00023065"/>
    </source>
</evidence>
<keyword evidence="26" id="KW-1185">Reference proteome</keyword>
<evidence type="ECO:0000256" key="2">
    <source>
        <dbReference type="ARBA" id="ARBA00006024"/>
    </source>
</evidence>
<dbReference type="GO" id="GO:0005507">
    <property type="term" value="F:copper ion binding"/>
    <property type="evidence" value="ECO:0007669"/>
    <property type="project" value="InterPro"/>
</dbReference>
<proteinExistence type="inferred from homology"/>
<evidence type="ECO:0000256" key="16">
    <source>
        <dbReference type="ARBA" id="ARBA00023008"/>
    </source>
</evidence>
<evidence type="ECO:0000256" key="9">
    <source>
        <dbReference type="ARBA" id="ARBA00022737"/>
    </source>
</evidence>
<dbReference type="SUPFAM" id="SSF81665">
    <property type="entry name" value="Calcium ATPase, transmembrane domain M"/>
    <property type="match status" value="1"/>
</dbReference>
<evidence type="ECO:0000256" key="1">
    <source>
        <dbReference type="ARBA" id="ARBA00004651"/>
    </source>
</evidence>
<dbReference type="NCBIfam" id="TIGR01494">
    <property type="entry name" value="ATPase_P-type"/>
    <property type="match status" value="1"/>
</dbReference>
<comment type="subcellular location">
    <subcellularLocation>
        <location evidence="1">Cell membrane</location>
        <topology evidence="1">Multi-pass membrane protein</topology>
    </subcellularLocation>
</comment>
<feature type="transmembrane region" description="Helical" evidence="23">
    <location>
        <begin position="253"/>
        <end position="272"/>
    </location>
</feature>
<dbReference type="PRINTS" id="PR00942">
    <property type="entry name" value="CUATPASEI"/>
</dbReference>
<dbReference type="PANTHER" id="PTHR43520:SF8">
    <property type="entry name" value="P-TYPE CU(+) TRANSPORTER"/>
    <property type="match status" value="1"/>
</dbReference>
<dbReference type="GO" id="GO:0005886">
    <property type="term" value="C:plasma membrane"/>
    <property type="evidence" value="ECO:0007669"/>
    <property type="project" value="UniProtKB-SubCell"/>
</dbReference>
<evidence type="ECO:0000256" key="11">
    <source>
        <dbReference type="ARBA" id="ARBA00022796"/>
    </source>
</evidence>
<evidence type="ECO:0000256" key="15">
    <source>
        <dbReference type="ARBA" id="ARBA00022989"/>
    </source>
</evidence>
<dbReference type="InterPro" id="IPR006122">
    <property type="entry name" value="HMA_Cu_ion-bd"/>
</dbReference>
<evidence type="ECO:0000256" key="23">
    <source>
        <dbReference type="RuleBase" id="RU362081"/>
    </source>
</evidence>
<dbReference type="InterPro" id="IPR023298">
    <property type="entry name" value="ATPase_P-typ_TM_dom_sf"/>
</dbReference>
<dbReference type="Proteomes" id="UP000182738">
    <property type="component" value="Unassembled WGS sequence"/>
</dbReference>
<protein>
    <recommendedName>
        <fullName evidence="4">Copper-exporting P-type ATPase</fullName>
        <ecNumber evidence="3">7.2.2.8</ecNumber>
    </recommendedName>
    <alternativeName>
        <fullName evidence="19">Copper-exporting P-type ATPase A</fullName>
    </alternativeName>
    <alternativeName>
        <fullName evidence="20">Cu(+)-exporting ATPase</fullName>
    </alternativeName>
</protein>
<dbReference type="GO" id="GO:0043682">
    <property type="term" value="F:P-type divalent copper transporter activity"/>
    <property type="evidence" value="ECO:0007669"/>
    <property type="project" value="TreeGrafter"/>
</dbReference>
<dbReference type="CDD" id="cd02094">
    <property type="entry name" value="P-type_ATPase_Cu-like"/>
    <property type="match status" value="1"/>
</dbReference>
<dbReference type="InterPro" id="IPR059000">
    <property type="entry name" value="ATPase_P-type_domA"/>
</dbReference>
<dbReference type="FunFam" id="3.40.50.1000:FF:000333">
    <property type="entry name" value="Copper-transporting ATPase 2"/>
    <property type="match status" value="1"/>
</dbReference>
<feature type="domain" description="HMA" evidence="24">
    <location>
        <begin position="2"/>
        <end position="67"/>
    </location>
</feature>
<dbReference type="AlphaFoldDB" id="A0A0K6GQB5"/>
<dbReference type="EC" id="7.2.2.8" evidence="3"/>
<evidence type="ECO:0000256" key="4">
    <source>
        <dbReference type="ARBA" id="ARBA00015102"/>
    </source>
</evidence>
<dbReference type="InterPro" id="IPR027256">
    <property type="entry name" value="P-typ_ATPase_IB"/>
</dbReference>
<dbReference type="SUPFAM" id="SSF55008">
    <property type="entry name" value="HMA, heavy metal-associated domain"/>
    <property type="match status" value="2"/>
</dbReference>
<feature type="transmembrane region" description="Helical" evidence="23">
    <location>
        <begin position="406"/>
        <end position="428"/>
    </location>
</feature>
<dbReference type="GO" id="GO:0055070">
    <property type="term" value="P:copper ion homeostasis"/>
    <property type="evidence" value="ECO:0007669"/>
    <property type="project" value="TreeGrafter"/>
</dbReference>
<dbReference type="PRINTS" id="PR00119">
    <property type="entry name" value="CATATPASE"/>
</dbReference>
<keyword evidence="6" id="KW-0597">Phosphoprotein</keyword>
<dbReference type="EMBL" id="CYGZ01000013">
    <property type="protein sequence ID" value="CUA80686.1"/>
    <property type="molecule type" value="Genomic_DNA"/>
</dbReference>
<dbReference type="SFLD" id="SFLDF00027">
    <property type="entry name" value="p-type_atpase"/>
    <property type="match status" value="1"/>
</dbReference>
<dbReference type="Pfam" id="PF00122">
    <property type="entry name" value="E1-E2_ATPase"/>
    <property type="match status" value="1"/>
</dbReference>
<dbReference type="InterPro" id="IPR006121">
    <property type="entry name" value="HMA_dom"/>
</dbReference>
<dbReference type="InterPro" id="IPR036412">
    <property type="entry name" value="HAD-like_sf"/>
</dbReference>
<keyword evidence="10 23" id="KW-0547">Nucleotide-binding</keyword>
<sequence>MRTVTLKVTGMTCAACSARIEKVLNKMDGVEATVNLAMEKATVQYDPNKYSLADIEAKIEKLGYGVAAEKVTLDIEGMTCAACATRIEKGLNRMEGVTSATVNLATNSAVVEYKEGVTSVEDILEKIKKLGYKGQIRSEEQDDAGRKEERLKQKQRQLVISTLLSLPLLYTMVAHMPFHIGLPMPHLLMNPWFQLLLATPVQFYIGAPFYVGAYRALRNKSANMDVLVALGTSAAYFYSLFETLRALTNHEPRLYFETSAVLITLVLVGKYFEALAKGRTTEAISKLLSLQAKEATVIRHGEERKVPLEEVMIGDTILVKPGEKIPVDGTVIAGSSSVDESMITGESIPVDKKEGDFVIGATMNTNGILTIRAEKVGKDTALANIIKIVEEAQGSKAPIQRMADTISGIFVPIVVSIAVLSFLIWYFIVAPNDLPTALEVAIAVLVIACPCALGLATPTSIMVGTGKGAEQGILFKGGEYLEGTHKINAVLLDKTGTVTKGKPEVTDVLQFQENMLNYAVSAESASEHPLAHAIVEYGKKQAISMKPLEHFSAITGHGIEAVIDGKSILIGTRKLMKERSVEISVHEDKMVKLEKQGKTVMLVAIDGQLAGIIAVADTVKESSKEAIQTLKQMGIDVYMVTGDNKRTAEAIAKQVGIEHVYSEVLPEQKATIVEQLQKQGKRVAMVGDGINDAPALAKADIGMAIGTGADVAIETADVTLVGGDLLHIPKAIELSRQTMRNIRQNLFWALFYNSVGIPVAAAGLLQPWIAGAAMAFSSVSVVTNALRLKRVKL</sequence>
<keyword evidence="18 23" id="KW-0472">Membrane</keyword>
<evidence type="ECO:0000256" key="8">
    <source>
        <dbReference type="ARBA" id="ARBA00022723"/>
    </source>
</evidence>
<dbReference type="NCBIfam" id="TIGR01511">
    <property type="entry name" value="ATPase-IB1_Cu"/>
    <property type="match status" value="1"/>
</dbReference>
<evidence type="ECO:0000313" key="25">
    <source>
        <dbReference type="EMBL" id="CUA80686.1"/>
    </source>
</evidence>
<keyword evidence="16" id="KW-0186">Copper</keyword>
<organism evidence="25 26">
    <name type="scientific">Anoxybacillus suryakundensis</name>
    <dbReference type="NCBI Taxonomy" id="1325335"/>
    <lineage>
        <taxon>Bacteria</taxon>
        <taxon>Bacillati</taxon>
        <taxon>Bacillota</taxon>
        <taxon>Bacilli</taxon>
        <taxon>Bacillales</taxon>
        <taxon>Anoxybacillaceae</taxon>
        <taxon>Anoxybacillus</taxon>
    </lineage>
</organism>
<dbReference type="PROSITE" id="PS00154">
    <property type="entry name" value="ATPASE_E1_E2"/>
    <property type="match status" value="1"/>
</dbReference>
<dbReference type="InterPro" id="IPR008250">
    <property type="entry name" value="ATPase_P-typ_transduc_dom_A_sf"/>
</dbReference>
<evidence type="ECO:0000256" key="13">
    <source>
        <dbReference type="ARBA" id="ARBA00022842"/>
    </source>
</evidence>
<feature type="transmembrane region" description="Helical" evidence="23">
    <location>
        <begin position="768"/>
        <end position="786"/>
    </location>
</feature>
<evidence type="ECO:0000256" key="21">
    <source>
        <dbReference type="ARBA" id="ARBA00049289"/>
    </source>
</evidence>
<dbReference type="InterPro" id="IPR001757">
    <property type="entry name" value="P_typ_ATPase"/>
</dbReference>
<dbReference type="PRINTS" id="PR00943">
    <property type="entry name" value="CUATPASE"/>
</dbReference>
<keyword evidence="13" id="KW-0460">Magnesium</keyword>
<evidence type="ECO:0000256" key="6">
    <source>
        <dbReference type="ARBA" id="ARBA00022553"/>
    </source>
</evidence>
<evidence type="ECO:0000256" key="18">
    <source>
        <dbReference type="ARBA" id="ARBA00023136"/>
    </source>
</evidence>
<dbReference type="InterPro" id="IPR036163">
    <property type="entry name" value="HMA_dom_sf"/>
</dbReference>
<comment type="function">
    <text evidence="22">Involved in copper export.</text>
</comment>
<dbReference type="SFLD" id="SFLDG00002">
    <property type="entry name" value="C1.7:_P-type_atpase_like"/>
    <property type="match status" value="1"/>
</dbReference>
<evidence type="ECO:0000256" key="3">
    <source>
        <dbReference type="ARBA" id="ARBA00012517"/>
    </source>
</evidence>
<feature type="domain" description="HMA" evidence="24">
    <location>
        <begin position="69"/>
        <end position="135"/>
    </location>
</feature>
<dbReference type="FunFam" id="3.30.70.100:FF:000005">
    <property type="entry name" value="Copper-exporting P-type ATPase A"/>
    <property type="match status" value="2"/>
</dbReference>
<dbReference type="Gene3D" id="2.70.150.10">
    <property type="entry name" value="Calcium-transporting ATPase, cytoplasmic transduction domain A"/>
    <property type="match status" value="1"/>
</dbReference>
<dbReference type="Gene3D" id="3.30.70.100">
    <property type="match status" value="2"/>
</dbReference>
<keyword evidence="17" id="KW-0406">Ion transport</keyword>